<dbReference type="SUPFAM" id="SSF53822">
    <property type="entry name" value="Periplasmic binding protein-like I"/>
    <property type="match status" value="1"/>
</dbReference>
<dbReference type="Pfam" id="PF13377">
    <property type="entry name" value="Peripla_BP_3"/>
    <property type="match status" value="1"/>
</dbReference>
<dbReference type="Proteomes" id="UP000283644">
    <property type="component" value="Unassembled WGS sequence"/>
</dbReference>
<evidence type="ECO:0000259" key="5">
    <source>
        <dbReference type="PROSITE" id="PS50932"/>
    </source>
</evidence>
<protein>
    <submittedName>
        <fullName evidence="6">LacI family transcriptional regulator</fullName>
    </submittedName>
</protein>
<dbReference type="Gene3D" id="3.40.50.2300">
    <property type="match status" value="2"/>
</dbReference>
<keyword evidence="1" id="KW-0678">Repressor</keyword>
<dbReference type="GO" id="GO:0000976">
    <property type="term" value="F:transcription cis-regulatory region binding"/>
    <property type="evidence" value="ECO:0007669"/>
    <property type="project" value="TreeGrafter"/>
</dbReference>
<keyword evidence="2" id="KW-0805">Transcription regulation</keyword>
<organism evidence="6 7">
    <name type="scientific">Nocardioides immobilis</name>
    <dbReference type="NCBI Taxonomy" id="2049295"/>
    <lineage>
        <taxon>Bacteria</taxon>
        <taxon>Bacillati</taxon>
        <taxon>Actinomycetota</taxon>
        <taxon>Actinomycetes</taxon>
        <taxon>Propionibacteriales</taxon>
        <taxon>Nocardioidaceae</taxon>
        <taxon>Nocardioides</taxon>
    </lineage>
</organism>
<dbReference type="InterPro" id="IPR046335">
    <property type="entry name" value="LacI/GalR-like_sensor"/>
</dbReference>
<dbReference type="EMBL" id="QXGH01000002">
    <property type="protein sequence ID" value="RHW29139.1"/>
    <property type="molecule type" value="Genomic_DNA"/>
</dbReference>
<evidence type="ECO:0000256" key="4">
    <source>
        <dbReference type="ARBA" id="ARBA00023163"/>
    </source>
</evidence>
<feature type="domain" description="HTH lacI-type" evidence="5">
    <location>
        <begin position="1"/>
        <end position="53"/>
    </location>
</feature>
<evidence type="ECO:0000313" key="6">
    <source>
        <dbReference type="EMBL" id="RHW29139.1"/>
    </source>
</evidence>
<evidence type="ECO:0000313" key="7">
    <source>
        <dbReference type="Proteomes" id="UP000283644"/>
    </source>
</evidence>
<keyword evidence="7" id="KW-1185">Reference proteome</keyword>
<keyword evidence="3" id="KW-0238">DNA-binding</keyword>
<dbReference type="AlphaFoldDB" id="A0A417Y8U8"/>
<dbReference type="PROSITE" id="PS00356">
    <property type="entry name" value="HTH_LACI_1"/>
    <property type="match status" value="1"/>
</dbReference>
<evidence type="ECO:0000256" key="3">
    <source>
        <dbReference type="ARBA" id="ARBA00023125"/>
    </source>
</evidence>
<dbReference type="PANTHER" id="PTHR30146:SF148">
    <property type="entry name" value="HTH-TYPE TRANSCRIPTIONAL REPRESSOR PURR-RELATED"/>
    <property type="match status" value="1"/>
</dbReference>
<dbReference type="OrthoDB" id="3510266at2"/>
<comment type="caution">
    <text evidence="6">The sequence shown here is derived from an EMBL/GenBank/DDBJ whole genome shotgun (WGS) entry which is preliminary data.</text>
</comment>
<dbReference type="SUPFAM" id="SSF47413">
    <property type="entry name" value="lambda repressor-like DNA-binding domains"/>
    <property type="match status" value="1"/>
</dbReference>
<dbReference type="Gene3D" id="1.10.260.40">
    <property type="entry name" value="lambda repressor-like DNA-binding domains"/>
    <property type="match status" value="1"/>
</dbReference>
<name>A0A417Y8U8_9ACTN</name>
<sequence length="340" mass="35740">MKDVARQAGVSLSTVSYVVNDSGPVAGARRARVLDAVRLLGYTPNESARRLRNKSTATIGLIVPDLSNQFFALVAEGVEQAAAEQEALVVLCAPEAIDRPTQYYARLLRSQRLDGLIYLPGGEGMTLSLALELAEAGPVVMVDERIRGFEVPSVVADSRGGARAAAEHVLALGHTRVAIIGGPEALWTSEQRMFGFQEALAGYKVPLHSVTVRVGDHRIDSGASIASELLQGPASARPTAFICANDLMALGVLKHCRALGLAVPGDVSIVGFDDIPIAELVTPGLTTVSQPARTMGQLAADTLFRLLDGGECADVSSPLPTTLVVRDSVAAPDTCATRTH</sequence>
<dbReference type="SMART" id="SM00354">
    <property type="entry name" value="HTH_LACI"/>
    <property type="match status" value="1"/>
</dbReference>
<dbReference type="PANTHER" id="PTHR30146">
    <property type="entry name" value="LACI-RELATED TRANSCRIPTIONAL REPRESSOR"/>
    <property type="match status" value="1"/>
</dbReference>
<dbReference type="PROSITE" id="PS50932">
    <property type="entry name" value="HTH_LACI_2"/>
    <property type="match status" value="1"/>
</dbReference>
<dbReference type="InterPro" id="IPR010982">
    <property type="entry name" value="Lambda_DNA-bd_dom_sf"/>
</dbReference>
<dbReference type="Pfam" id="PF00356">
    <property type="entry name" value="LacI"/>
    <property type="match status" value="1"/>
</dbReference>
<dbReference type="GO" id="GO:0003700">
    <property type="term" value="F:DNA-binding transcription factor activity"/>
    <property type="evidence" value="ECO:0007669"/>
    <property type="project" value="TreeGrafter"/>
</dbReference>
<keyword evidence="4" id="KW-0804">Transcription</keyword>
<evidence type="ECO:0000256" key="2">
    <source>
        <dbReference type="ARBA" id="ARBA00023015"/>
    </source>
</evidence>
<gene>
    <name evidence="6" type="ORF">D0Z08_00355</name>
</gene>
<dbReference type="InterPro" id="IPR000843">
    <property type="entry name" value="HTH_LacI"/>
</dbReference>
<dbReference type="CDD" id="cd06267">
    <property type="entry name" value="PBP1_LacI_sugar_binding-like"/>
    <property type="match status" value="1"/>
</dbReference>
<evidence type="ECO:0000256" key="1">
    <source>
        <dbReference type="ARBA" id="ARBA00022491"/>
    </source>
</evidence>
<dbReference type="InterPro" id="IPR028082">
    <property type="entry name" value="Peripla_BP_I"/>
</dbReference>
<accession>A0A417Y8U8</accession>
<proteinExistence type="predicted"/>
<dbReference type="CDD" id="cd01392">
    <property type="entry name" value="HTH_LacI"/>
    <property type="match status" value="1"/>
</dbReference>
<dbReference type="RefSeq" id="WP_118921547.1">
    <property type="nucleotide sequence ID" value="NZ_QXGH01000002.1"/>
</dbReference>
<reference evidence="6 7" key="1">
    <citation type="submission" date="2018-09" db="EMBL/GenBank/DDBJ databases">
        <title>Genome sequencing of Nocardioides immobilis CCTCC AB 2017083 for comparison to Nocardioides silvaticus.</title>
        <authorList>
            <person name="Li C."/>
            <person name="Wang G."/>
        </authorList>
    </citation>
    <scope>NUCLEOTIDE SEQUENCE [LARGE SCALE GENOMIC DNA]</scope>
    <source>
        <strain evidence="6 7">CCTCC AB 2017083</strain>
    </source>
</reference>